<dbReference type="InterPro" id="IPR023199">
    <property type="entry name" value="GriE/MELC1_sf"/>
</dbReference>
<evidence type="ECO:0000313" key="4">
    <source>
        <dbReference type="Proteomes" id="UP001500037"/>
    </source>
</evidence>
<dbReference type="InterPro" id="IPR006311">
    <property type="entry name" value="TAT_signal"/>
</dbReference>
<evidence type="ECO:0000256" key="2">
    <source>
        <dbReference type="ARBA" id="ARBA00023008"/>
    </source>
</evidence>
<sequence>MSGTTSTTDTTSATSSTDLTRRRLLQGAAVALTAATASVALSLSRPTATRSSAAGPQASDTFDEVFQGRRIQGRPLPTGSATGHSATGHHHGGAGYLVRIDDQELHLMRNADGTWISVINHYQTFSTPRALARAAVHGLRGAALVPLAA</sequence>
<gene>
    <name evidence="3" type="ORF">GCM10009665_67370</name>
</gene>
<dbReference type="InterPro" id="IPR010928">
    <property type="entry name" value="MelC1"/>
</dbReference>
<keyword evidence="2" id="KW-0186">Copper</keyword>
<reference evidence="3 4" key="1">
    <citation type="journal article" date="2019" name="Int. J. Syst. Evol. Microbiol.">
        <title>The Global Catalogue of Microorganisms (GCM) 10K type strain sequencing project: providing services to taxonomists for standard genome sequencing and annotation.</title>
        <authorList>
            <consortium name="The Broad Institute Genomics Platform"/>
            <consortium name="The Broad Institute Genome Sequencing Center for Infectious Disease"/>
            <person name="Wu L."/>
            <person name="Ma J."/>
        </authorList>
    </citation>
    <scope>NUCLEOTIDE SEQUENCE [LARGE SCALE GENOMIC DNA]</scope>
    <source>
        <strain evidence="3 4">JCM 13004</strain>
    </source>
</reference>
<dbReference type="NCBIfam" id="NF047833">
    <property type="entry name" value="TyroCdyMelC1"/>
    <property type="match status" value="1"/>
</dbReference>
<evidence type="ECO:0000256" key="1">
    <source>
        <dbReference type="ARBA" id="ARBA00009871"/>
    </source>
</evidence>
<comment type="caution">
    <text evidence="3">The sequence shown here is derived from an EMBL/GenBank/DDBJ whole genome shotgun (WGS) entry which is preliminary data.</text>
</comment>
<keyword evidence="4" id="KW-1185">Reference proteome</keyword>
<accession>A0ABN1WYH2</accession>
<dbReference type="EMBL" id="BAAALF010000200">
    <property type="protein sequence ID" value="GAA1269366.1"/>
    <property type="molecule type" value="Genomic_DNA"/>
</dbReference>
<evidence type="ECO:0000313" key="3">
    <source>
        <dbReference type="EMBL" id="GAA1269366.1"/>
    </source>
</evidence>
<comment type="similarity">
    <text evidence="1">Belongs to the melC1 family.</text>
</comment>
<dbReference type="Gene3D" id="3.30.1880.10">
    <property type="entry name" value="protein ne1242 domain like"/>
    <property type="match status" value="1"/>
</dbReference>
<name>A0ABN1WYH2_9ACTN</name>
<protein>
    <submittedName>
        <fullName evidence="3">Tyrosinase cofactor</fullName>
    </submittedName>
</protein>
<dbReference type="PROSITE" id="PS51318">
    <property type="entry name" value="TAT"/>
    <property type="match status" value="1"/>
</dbReference>
<dbReference type="Proteomes" id="UP001500037">
    <property type="component" value="Unassembled WGS sequence"/>
</dbReference>
<proteinExistence type="inferred from homology"/>
<dbReference type="Pfam" id="PF06236">
    <property type="entry name" value="MelC1"/>
    <property type="match status" value="1"/>
</dbReference>
<dbReference type="RefSeq" id="WP_344445968.1">
    <property type="nucleotide sequence ID" value="NZ_BAAALF010000200.1"/>
</dbReference>
<organism evidence="3 4">
    <name type="scientific">Kitasatospora nipponensis</name>
    <dbReference type="NCBI Taxonomy" id="258049"/>
    <lineage>
        <taxon>Bacteria</taxon>
        <taxon>Bacillati</taxon>
        <taxon>Actinomycetota</taxon>
        <taxon>Actinomycetes</taxon>
        <taxon>Kitasatosporales</taxon>
        <taxon>Streptomycetaceae</taxon>
        <taxon>Kitasatospora</taxon>
    </lineage>
</organism>